<dbReference type="Pfam" id="PF13289">
    <property type="entry name" value="SIR2_2"/>
    <property type="match status" value="1"/>
</dbReference>
<dbReference type="eggNOG" id="COG0846">
    <property type="taxonomic scope" value="Bacteria"/>
</dbReference>
<evidence type="ECO:0000313" key="3">
    <source>
        <dbReference type="Proteomes" id="UP000001656"/>
    </source>
</evidence>
<dbReference type="EMBL" id="CP001666">
    <property type="protein sequence ID" value="ADK16695.1"/>
    <property type="molecule type" value="Genomic_DNA"/>
</dbReference>
<evidence type="ECO:0000313" key="4">
    <source>
        <dbReference type="Proteomes" id="UP000077020"/>
    </source>
</evidence>
<gene>
    <name evidence="1" type="ordered locus">CLJU_c36540</name>
    <name evidence="2" type="ORF">WX45_01263</name>
</gene>
<dbReference type="KEGG" id="clj:CLJU_c36540"/>
<dbReference type="STRING" id="748727.CLJU_c36540"/>
<dbReference type="HOGENOM" id="CLU_041098_0_0_9"/>
<dbReference type="RefSeq" id="WP_013240278.1">
    <property type="nucleotide sequence ID" value="NC_014328.1"/>
</dbReference>
<dbReference type="Proteomes" id="UP000077020">
    <property type="component" value="Unassembled WGS sequence"/>
</dbReference>
<dbReference type="PATRIC" id="fig|748727.19.peg.37"/>
<sequence>MNKYETYKNNCISNVKECLTNMECQPILFLGSGISKRYFDAPNWNQLLKILAENCSIAKKYGYYKQTYGNPIKIGTELSDVYKEWAWSDGEEEFPEEYFSDEYKSDIFIKSKIADLFESIVPKNISEIKLHQDEITLLQEIKPYAIITTNYDKFIEMIFDDYTPIIGQKILRSQYTSIGEIFKIHGCISEPESLVFTKQDYDIFLSKKKYLSAKLLTFFLEHPLVFIGYNAGDPNIQAILSDIDEILSTNNQLVPNIYIVTWSEKINNNEQYPMEKIINLENDKSIRINQIVADDYKWVYKAFTNEEAIERVNPKLLRALLSRTYELVRADIPKRKIEIDYETLESALNDDNEINKIYGITSVADPKTFNIAYPYTLTQVAEKLGFKSWYKANELIEKIREEKGVDIKSTDNKYHISVKTGETSRFRKYSSACIDLLRKVMNGDKYEV</sequence>
<reference evidence="2 4" key="3">
    <citation type="journal article" date="2016" name="Biotechnol. Bioeng.">
        <title>Traits of selected Clostridium strains for syngas fermentation to ethanol.</title>
        <authorList>
            <person name="Martin M.E."/>
            <person name="Richter H."/>
            <person name="Saha S."/>
            <person name="Angenent L.T."/>
        </authorList>
    </citation>
    <scope>NUCLEOTIDE SEQUENCE [LARGE SCALE GENOMIC DNA]</scope>
    <source>
        <strain evidence="2 4">PETC</strain>
    </source>
</reference>
<proteinExistence type="predicted"/>
<dbReference type="Proteomes" id="UP000001656">
    <property type="component" value="Chromosome"/>
</dbReference>
<protein>
    <submittedName>
        <fullName evidence="1">Uncharacterized protein</fullName>
    </submittedName>
</protein>
<evidence type="ECO:0000313" key="2">
    <source>
        <dbReference type="EMBL" id="OAA89431.1"/>
    </source>
</evidence>
<dbReference type="OrthoDB" id="78172at2"/>
<evidence type="ECO:0000313" key="1">
    <source>
        <dbReference type="EMBL" id="ADK16695.1"/>
    </source>
</evidence>
<reference evidence="1" key="1">
    <citation type="submission" date="2009-07" db="EMBL/GenBank/DDBJ databases">
        <authorList>
            <person name="Koepke M."/>
            <person name="Hujer S."/>
            <person name="Held C."/>
            <person name="Wiezer A."/>
            <person name="Liesegang H."/>
            <person name="Ehrenreich A."/>
            <person name="Gottschalk G."/>
            <person name="Duerre P."/>
        </authorList>
    </citation>
    <scope>NUCLEOTIDE SEQUENCE</scope>
    <source>
        <strain evidence="1">DSM 13528</strain>
    </source>
</reference>
<accession>D8GT96</accession>
<organism evidence="1 3">
    <name type="scientific">Clostridium ljungdahlii (strain ATCC 55383 / DSM 13528 / PETC)</name>
    <dbReference type="NCBI Taxonomy" id="748727"/>
    <lineage>
        <taxon>Bacteria</taxon>
        <taxon>Bacillati</taxon>
        <taxon>Bacillota</taxon>
        <taxon>Clostridia</taxon>
        <taxon>Eubacteriales</taxon>
        <taxon>Clostridiaceae</taxon>
        <taxon>Clostridium</taxon>
    </lineage>
</organism>
<keyword evidence="4" id="KW-1185">Reference proteome</keyword>
<dbReference type="EMBL" id="LITS01000001">
    <property type="protein sequence ID" value="OAA89431.1"/>
    <property type="molecule type" value="Genomic_DNA"/>
</dbReference>
<name>D8GT96_CLOLD</name>
<dbReference type="AlphaFoldDB" id="D8GT96"/>
<reference evidence="1 3" key="2">
    <citation type="journal article" date="2010" name="Proc. Natl. Acad. Sci. U.S.A.">
        <title>Clostridium ljungdahlii represents a microbial production platform based on syngas.</title>
        <authorList>
            <person name="Kopke M."/>
            <person name="Held C."/>
            <person name="Hujer S."/>
            <person name="Liesegang H."/>
            <person name="Wiezer A."/>
            <person name="Wollherr A."/>
            <person name="Ehrenreich A."/>
            <person name="Liebl W."/>
            <person name="Gottschalk G."/>
            <person name="Durre P."/>
        </authorList>
    </citation>
    <scope>NUCLEOTIDE SEQUENCE [LARGE SCALE GENOMIC DNA]</scope>
    <source>
        <strain evidence="3">ATCC 55383 / DSM 13528 / PETC</strain>
        <strain evidence="1">DSM 13528</strain>
    </source>
</reference>